<feature type="domain" description="PelB C-terminal" evidence="3">
    <location>
        <begin position="972"/>
        <end position="1273"/>
    </location>
</feature>
<reference evidence="4 5" key="1">
    <citation type="submission" date="2020-05" db="EMBL/GenBank/DDBJ databases">
        <title>Genomic Encyclopedia of Type Strains, Phase IV (KMG-V): Genome sequencing to study the core and pangenomes of soil and plant-associated prokaryotes.</title>
        <authorList>
            <person name="Whitman W."/>
        </authorList>
    </citation>
    <scope>NUCLEOTIDE SEQUENCE [LARGE SCALE GENOMIC DNA]</scope>
    <source>
        <strain evidence="4 5">C29</strain>
    </source>
</reference>
<proteinExistence type="predicted"/>
<feature type="transmembrane region" description="Helical" evidence="2">
    <location>
        <begin position="20"/>
        <end position="41"/>
    </location>
</feature>
<protein>
    <recommendedName>
        <fullName evidence="3">PelB C-terminal domain-containing protein</fullName>
    </recommendedName>
</protein>
<evidence type="ECO:0000256" key="2">
    <source>
        <dbReference type="SAM" id="Phobius"/>
    </source>
</evidence>
<name>A0ABX2FWZ3_9BURK</name>
<evidence type="ECO:0000313" key="4">
    <source>
        <dbReference type="EMBL" id="NRT54482.1"/>
    </source>
</evidence>
<comment type="caution">
    <text evidence="4">The sequence shown here is derived from an EMBL/GenBank/DDBJ whole genome shotgun (WGS) entry which is preliminary data.</text>
</comment>
<dbReference type="EMBL" id="JABSNM010000001">
    <property type="protein sequence ID" value="NRT54482.1"/>
    <property type="molecule type" value="Genomic_DNA"/>
</dbReference>
<accession>A0ABX2FWZ3</accession>
<dbReference type="Gene3D" id="1.25.40.10">
    <property type="entry name" value="Tetratricopeptide repeat domain"/>
    <property type="match status" value="1"/>
</dbReference>
<organism evidence="4 5">
    <name type="scientific">Sphaerotilus uruguayifluvii</name>
    <dbReference type="NCBI Taxonomy" id="2735897"/>
    <lineage>
        <taxon>Bacteria</taxon>
        <taxon>Pseudomonadati</taxon>
        <taxon>Pseudomonadota</taxon>
        <taxon>Betaproteobacteria</taxon>
        <taxon>Burkholderiales</taxon>
        <taxon>Sphaerotilaceae</taxon>
        <taxon>Sphaerotilus</taxon>
    </lineage>
</organism>
<feature type="compositionally biased region" description="Low complexity" evidence="1">
    <location>
        <begin position="321"/>
        <end position="340"/>
    </location>
</feature>
<keyword evidence="2" id="KW-1133">Transmembrane helix</keyword>
<dbReference type="Pfam" id="PF24604">
    <property type="entry name" value="B-barrel_PelB_C"/>
    <property type="match status" value="1"/>
</dbReference>
<dbReference type="Proteomes" id="UP001516061">
    <property type="component" value="Unassembled WGS sequence"/>
</dbReference>
<evidence type="ECO:0000256" key="1">
    <source>
        <dbReference type="SAM" id="MobiDB-lite"/>
    </source>
</evidence>
<sequence length="1277" mass="140467">MEQRRSRLVAPDATGLRARILSTGGLLAVAGMVVVALVQLFPRQELMERLRAEPRNDELSVSYLANLLTSEPDNDELRMLLAERHFALKQADRAEAALAPMQGRLIASTETRLRLSRLNYQLLELRANAAPPGSDAARLLRLQQVSALQDRLLLEWPTPDLLDWARKAVALEQLGLAQRFHARIRFDADADRQPWFAEAVRTAIWAQDHAGAAQLHARAIEVVPPERRRQHLREALRILQSGNRLGEALALAERHDALVGDDREMLEYLTRLALAAGRPDEAERYARRLLRMGAQAPGSPAWLAAIGPWVEALLPAAQAAPASPASPAPSASAPEGAAAPLLPPAGVGDPRLPFDDEAYTLAWQTFLASRRLDEAWRVAAAAVRQRPQDTVWMERLAQVGEWSGRAAQSLPLWQELARLATLSRDAALQQRALAGVQRLAPGLNDDEALLATWREVAQLRRLGDDEVLGLVAMTERLGRPEEGLVWLREAQRRQASSRLLQAEADLDERMGEMPAAIDALRRLAARDGMTPARSARLATLLALRADPQAAFEAMQPLAARVPPDDIAWWRLMGSLAWTLQRETEARQALAIVTAREDFDATEADRQIQLLRESDPGAAAAFAERAWRRLKLDGYLLTALDLRWERRDLAGMEALFAAVDGEALQRLDRESYFWMLRAQWRQARGELLAAVADMRRALDAAPDHVGTRTAFLFLLVESGGRGELQRLLGTWLEEAQADPAYDAAYAAGYVELDLPRRALPFWRRQAPLHRDDALWNAAYADVLDAAGQGAAGQAVRHHALELTRRQLRALALRTDTKAPAERQALRLQRARLLLATSQGDGDLRVIRDLLAPGGLVGDSSDPRVAAAARDLVLDWLMASERHDEARLWLWRHHGRTVLTPTWISMAMALHEGDLDEVGRLLERPDGARLPPALQAEALQALGHDGRAQALRASWLELHDDDALHEAHAEVAWARSRRVEFGLEHRRDGLRADVRSLGLQLPLGERSRLALQARHASQHGDGLALGQVAAVDREIGATLQWQPDRAIDTELSLGARSAERDFPTAALTLALRPLGRLQLRASAVLNARADDSTALAAAGRRSGVQLEADWRLSTFNPVRLALRSDRLSLQDGTALGRATRLDWQVAQVLRGAAPDLSLRLFGQYGRYRADAGPLPGWTAALTADASLPGSGFFVPDDYALHGIGLSAGLGAREGFSRAWRPFVDADLTTHSRLGSGWSAGIGAAGRLFGGDRLMVQWNATRSGPGGDSRAISVRYLLPF</sequence>
<keyword evidence="5" id="KW-1185">Reference proteome</keyword>
<keyword evidence="2" id="KW-0472">Membrane</keyword>
<dbReference type="InterPro" id="IPR011990">
    <property type="entry name" value="TPR-like_helical_dom_sf"/>
</dbReference>
<dbReference type="Pfam" id="PF13429">
    <property type="entry name" value="TPR_15"/>
    <property type="match status" value="1"/>
</dbReference>
<feature type="region of interest" description="Disordered" evidence="1">
    <location>
        <begin position="321"/>
        <end position="344"/>
    </location>
</feature>
<gene>
    <name evidence="4" type="ORF">HNQ01_000189</name>
</gene>
<dbReference type="RefSeq" id="WP_173803439.1">
    <property type="nucleotide sequence ID" value="NZ_JABSNM010000001.1"/>
</dbReference>
<dbReference type="InterPro" id="IPR057306">
    <property type="entry name" value="B-barrel_PelB_C"/>
</dbReference>
<evidence type="ECO:0000259" key="3">
    <source>
        <dbReference type="Pfam" id="PF24604"/>
    </source>
</evidence>
<keyword evidence="2" id="KW-0812">Transmembrane</keyword>
<evidence type="ECO:0000313" key="5">
    <source>
        <dbReference type="Proteomes" id="UP001516061"/>
    </source>
</evidence>